<dbReference type="RefSeq" id="WP_005979852.1">
    <property type="nucleotide sequence ID" value="NZ_CABKNW010000004.1"/>
</dbReference>
<proteinExistence type="predicted"/>
<evidence type="ECO:0000313" key="2">
    <source>
        <dbReference type="EMBL" id="SQJ15609.1"/>
    </source>
</evidence>
<gene>
    <name evidence="2" type="ORF">NCTC12112_03049</name>
</gene>
<dbReference type="Proteomes" id="UP000249008">
    <property type="component" value="Chromosome 1"/>
</dbReference>
<reference evidence="2 3" key="1">
    <citation type="submission" date="2018-06" db="EMBL/GenBank/DDBJ databases">
        <authorList>
            <consortium name="Pathogen Informatics"/>
            <person name="Doyle S."/>
        </authorList>
    </citation>
    <scope>NUCLEOTIDE SEQUENCE [LARGE SCALE GENOMIC DNA]</scope>
    <source>
        <strain evidence="2 3">NCTC12112</strain>
    </source>
</reference>
<dbReference type="GeneID" id="78454313"/>
<name>A0AAX2JEM2_9FUSO</name>
<evidence type="ECO:0000313" key="3">
    <source>
        <dbReference type="Proteomes" id="UP000249008"/>
    </source>
</evidence>
<keyword evidence="1" id="KW-0732">Signal</keyword>
<accession>A0AAX2JEM2</accession>
<organism evidence="2 3">
    <name type="scientific">Fusobacterium ulcerans</name>
    <dbReference type="NCBI Taxonomy" id="861"/>
    <lineage>
        <taxon>Bacteria</taxon>
        <taxon>Fusobacteriati</taxon>
        <taxon>Fusobacteriota</taxon>
        <taxon>Fusobacteriia</taxon>
        <taxon>Fusobacteriales</taxon>
        <taxon>Fusobacteriaceae</taxon>
        <taxon>Fusobacterium</taxon>
    </lineage>
</organism>
<dbReference type="Pfam" id="PF10029">
    <property type="entry name" value="DUF2271"/>
    <property type="match status" value="1"/>
</dbReference>
<dbReference type="InterPro" id="IPR014469">
    <property type="entry name" value="DUF2271"/>
</dbReference>
<evidence type="ECO:0000256" key="1">
    <source>
        <dbReference type="SAM" id="SignalP"/>
    </source>
</evidence>
<dbReference type="AlphaFoldDB" id="A0AAX2JEM2"/>
<sequence length="181" mass="20750">MKTKLFFLLLFLSAFTNILAENLQTKKVHISFKYEKQFKLSSNQFAVWIENENNELIKNIFVTRFTATNGYSTRKEALPIWVKHSNIKNYSKERVDAISGATPKSSHLSYIWDCTDQNGNPVPAGTYIFFIEGSTHWKDGILFEGTITLGDHPYIVGPFIKDFTREALNSKMITDVNAEIK</sequence>
<feature type="chain" id="PRO_5043399238" evidence="1">
    <location>
        <begin position="21"/>
        <end position="181"/>
    </location>
</feature>
<protein>
    <submittedName>
        <fullName evidence="2">Predicted periplasmic protein</fullName>
    </submittedName>
</protein>
<dbReference type="EMBL" id="LS483487">
    <property type="protein sequence ID" value="SQJ15609.1"/>
    <property type="molecule type" value="Genomic_DNA"/>
</dbReference>
<feature type="signal peptide" evidence="1">
    <location>
        <begin position="1"/>
        <end position="20"/>
    </location>
</feature>
<dbReference type="KEGG" id="ful:C4N20_05800"/>
<dbReference type="Gene3D" id="2.60.40.4070">
    <property type="match status" value="1"/>
</dbReference>